<dbReference type="Proteomes" id="UP000305109">
    <property type="component" value="Unassembled WGS sequence"/>
</dbReference>
<dbReference type="Pfam" id="PF12796">
    <property type="entry name" value="Ank_2"/>
    <property type="match status" value="1"/>
</dbReference>
<feature type="repeat" description="ANK" evidence="3">
    <location>
        <begin position="118"/>
        <end position="150"/>
    </location>
</feature>
<name>A0ABY2RKC3_9NOCA</name>
<keyword evidence="5" id="KW-1185">Reference proteome</keyword>
<evidence type="ECO:0000313" key="5">
    <source>
        <dbReference type="Proteomes" id="UP000305109"/>
    </source>
</evidence>
<dbReference type="SUPFAM" id="SSF48403">
    <property type="entry name" value="Ankyrin repeat"/>
    <property type="match status" value="1"/>
</dbReference>
<dbReference type="PROSITE" id="PS50088">
    <property type="entry name" value="ANK_REPEAT"/>
    <property type="match status" value="1"/>
</dbReference>
<evidence type="ECO:0000313" key="4">
    <source>
        <dbReference type="EMBL" id="TJZ78114.1"/>
    </source>
</evidence>
<keyword evidence="2 3" id="KW-0040">ANK repeat</keyword>
<evidence type="ECO:0000256" key="2">
    <source>
        <dbReference type="ARBA" id="ARBA00023043"/>
    </source>
</evidence>
<keyword evidence="1" id="KW-0677">Repeat</keyword>
<evidence type="ECO:0000256" key="1">
    <source>
        <dbReference type="ARBA" id="ARBA00022737"/>
    </source>
</evidence>
<sequence length="367" mass="40466">MINYPGRWTRYKEALVARRRTLPKDFDEKLKTESLVDLKAVFDKTMLDARGGSSKQTAIGFVECPDELIIWLVEQGLDVDAADLYEDTPLWTRASRGRAEQIPLLLSLGADIQRPNRYGDSPLHAATGGQRPDATRVLLGHGADAQALNGRGETPMLSGLRRTQNFVIPGMARVAKLLLDAGDPVTEEMRAAVTRIGTEFEFHRDSFNPDFLDETDAGLAELYRLFGVTPVAARQRHDGVSQITVPAGAWQDQHQALWELLVPSNGPATTVQGEVVRLTGRIAREILDDGSPNWDRDFTYMLAALPEHYASGSPLPTGELREAQSLARALRSGNGDDAQVYRLSELAVVWVTSNPTPVPLGKPNYER</sequence>
<evidence type="ECO:0000256" key="3">
    <source>
        <dbReference type="PROSITE-ProRule" id="PRU00023"/>
    </source>
</evidence>
<gene>
    <name evidence="4" type="ORF">FCG67_13320</name>
</gene>
<protein>
    <submittedName>
        <fullName evidence="4">Ankyrin repeat domain-containing protein</fullName>
    </submittedName>
</protein>
<reference evidence="4 5" key="1">
    <citation type="submission" date="2019-04" db="EMBL/GenBank/DDBJ databases">
        <title>Rhodococcus oryzae sp. nov., a novel actinomycete isolated from rhizosphere soil of rice (Oryza sativa L.).</title>
        <authorList>
            <person name="Li C."/>
        </authorList>
    </citation>
    <scope>NUCLEOTIDE SEQUENCE [LARGE SCALE GENOMIC DNA]</scope>
    <source>
        <strain evidence="4 5">NEAU-CX67</strain>
    </source>
</reference>
<organism evidence="4 5">
    <name type="scientific">Rhodococcus oryzae</name>
    <dbReference type="NCBI Taxonomy" id="2571143"/>
    <lineage>
        <taxon>Bacteria</taxon>
        <taxon>Bacillati</taxon>
        <taxon>Actinomycetota</taxon>
        <taxon>Actinomycetes</taxon>
        <taxon>Mycobacteriales</taxon>
        <taxon>Nocardiaceae</taxon>
        <taxon>Rhodococcus</taxon>
    </lineage>
</organism>
<comment type="caution">
    <text evidence="4">The sequence shown here is derived from an EMBL/GenBank/DDBJ whole genome shotgun (WGS) entry which is preliminary data.</text>
</comment>
<dbReference type="PANTHER" id="PTHR24171">
    <property type="entry name" value="ANKYRIN REPEAT DOMAIN-CONTAINING PROTEIN 39-RELATED"/>
    <property type="match status" value="1"/>
</dbReference>
<dbReference type="PROSITE" id="PS50297">
    <property type="entry name" value="ANK_REP_REGION"/>
    <property type="match status" value="1"/>
</dbReference>
<dbReference type="InterPro" id="IPR036770">
    <property type="entry name" value="Ankyrin_rpt-contain_sf"/>
</dbReference>
<dbReference type="InterPro" id="IPR002110">
    <property type="entry name" value="Ankyrin_rpt"/>
</dbReference>
<accession>A0ABY2RKC3</accession>
<proteinExistence type="predicted"/>
<dbReference type="EMBL" id="SUMD01000005">
    <property type="protein sequence ID" value="TJZ78114.1"/>
    <property type="molecule type" value="Genomic_DNA"/>
</dbReference>
<dbReference type="Gene3D" id="1.25.40.20">
    <property type="entry name" value="Ankyrin repeat-containing domain"/>
    <property type="match status" value="1"/>
</dbReference>
<dbReference type="SMART" id="SM00248">
    <property type="entry name" value="ANK"/>
    <property type="match status" value="3"/>
</dbReference>